<keyword evidence="8" id="KW-1185">Reference proteome</keyword>
<keyword evidence="4" id="KW-0067">ATP-binding</keyword>
<gene>
    <name evidence="7" type="ORF">Cgig2_008588</name>
</gene>
<evidence type="ECO:0000313" key="8">
    <source>
        <dbReference type="Proteomes" id="UP001153076"/>
    </source>
</evidence>
<dbReference type="Proteomes" id="UP001153076">
    <property type="component" value="Unassembled WGS sequence"/>
</dbReference>
<keyword evidence="1" id="KW-0677">Repeat</keyword>
<evidence type="ECO:0000259" key="5">
    <source>
        <dbReference type="Pfam" id="PF00931"/>
    </source>
</evidence>
<dbReference type="PANTHER" id="PTHR36766">
    <property type="entry name" value="PLANT BROAD-SPECTRUM MILDEW RESISTANCE PROTEIN RPW8"/>
    <property type="match status" value="1"/>
</dbReference>
<name>A0A9Q1GRI3_9CARY</name>
<dbReference type="InterPro" id="IPR002182">
    <property type="entry name" value="NB-ARC"/>
</dbReference>
<comment type="caution">
    <text evidence="7">The sequence shown here is derived from an EMBL/GenBank/DDBJ whole genome shotgun (WGS) entry which is preliminary data.</text>
</comment>
<dbReference type="Pfam" id="PF18052">
    <property type="entry name" value="Rx_N"/>
    <property type="match status" value="1"/>
</dbReference>
<dbReference type="InterPro" id="IPR041118">
    <property type="entry name" value="Rx_N"/>
</dbReference>
<dbReference type="GO" id="GO:0005524">
    <property type="term" value="F:ATP binding"/>
    <property type="evidence" value="ECO:0007669"/>
    <property type="project" value="UniProtKB-KW"/>
</dbReference>
<dbReference type="GO" id="GO:0006952">
    <property type="term" value="P:defense response"/>
    <property type="evidence" value="ECO:0007669"/>
    <property type="project" value="UniProtKB-KW"/>
</dbReference>
<dbReference type="OrthoDB" id="5279713at2759"/>
<evidence type="ECO:0000256" key="3">
    <source>
        <dbReference type="ARBA" id="ARBA00022821"/>
    </source>
</evidence>
<dbReference type="EMBL" id="JAKOGI010001814">
    <property type="protein sequence ID" value="KAJ8423969.1"/>
    <property type="molecule type" value="Genomic_DNA"/>
</dbReference>
<evidence type="ECO:0000259" key="6">
    <source>
        <dbReference type="Pfam" id="PF18052"/>
    </source>
</evidence>
<dbReference type="PANTHER" id="PTHR36766:SF35">
    <property type="entry name" value="DISEASE RESISTANCE PROTEIN RGA3"/>
    <property type="match status" value="1"/>
</dbReference>
<evidence type="ECO:0000256" key="4">
    <source>
        <dbReference type="ARBA" id="ARBA00022840"/>
    </source>
</evidence>
<dbReference type="Pfam" id="PF00931">
    <property type="entry name" value="NB-ARC"/>
    <property type="match status" value="1"/>
</dbReference>
<evidence type="ECO:0000256" key="2">
    <source>
        <dbReference type="ARBA" id="ARBA00022741"/>
    </source>
</evidence>
<dbReference type="AlphaFoldDB" id="A0A9Q1GRI3"/>
<evidence type="ECO:0000256" key="1">
    <source>
        <dbReference type="ARBA" id="ARBA00022737"/>
    </source>
</evidence>
<accession>A0A9Q1GRI3</accession>
<protein>
    <submittedName>
        <fullName evidence="7">Uncharacterized protein</fullName>
    </submittedName>
</protein>
<dbReference type="Gene3D" id="3.40.50.300">
    <property type="entry name" value="P-loop containing nucleotide triphosphate hydrolases"/>
    <property type="match status" value="1"/>
</dbReference>
<dbReference type="SUPFAM" id="SSF52540">
    <property type="entry name" value="P-loop containing nucleoside triphosphate hydrolases"/>
    <property type="match status" value="1"/>
</dbReference>
<proteinExistence type="predicted"/>
<dbReference type="GO" id="GO:0043531">
    <property type="term" value="F:ADP binding"/>
    <property type="evidence" value="ECO:0007669"/>
    <property type="project" value="InterPro"/>
</dbReference>
<dbReference type="Gene3D" id="1.20.5.4130">
    <property type="match status" value="1"/>
</dbReference>
<keyword evidence="3" id="KW-0611">Plant defense</keyword>
<dbReference type="InterPro" id="IPR027417">
    <property type="entry name" value="P-loop_NTPase"/>
</dbReference>
<feature type="domain" description="NB-ARC" evidence="5">
    <location>
        <begin position="145"/>
        <end position="205"/>
    </location>
</feature>
<reference evidence="7" key="1">
    <citation type="submission" date="2022-04" db="EMBL/GenBank/DDBJ databases">
        <title>Carnegiea gigantea Genome sequencing and assembly v2.</title>
        <authorList>
            <person name="Copetti D."/>
            <person name="Sanderson M.J."/>
            <person name="Burquez A."/>
            <person name="Wojciechowski M.F."/>
        </authorList>
    </citation>
    <scope>NUCLEOTIDE SEQUENCE</scope>
    <source>
        <strain evidence="7">SGP5-SGP5p</strain>
        <tissue evidence="7">Aerial part</tissue>
    </source>
</reference>
<feature type="domain" description="Disease resistance N-terminal" evidence="6">
    <location>
        <begin position="12"/>
        <end position="98"/>
    </location>
</feature>
<evidence type="ECO:0000313" key="7">
    <source>
        <dbReference type="EMBL" id="KAJ8423969.1"/>
    </source>
</evidence>
<sequence>MDAASLAFSVAQTLLSALQLLEIKEIIHIYGYEPRLKKLEGTVTRINAVLQDAEAQEELSREQQLDLVGKLKDAVYDADDLFNEFITRKKQQQIRNTSKGQGKLNGITSDAAKFGFKCDYTKPIRRGRSETGSYVYAESVIGRDDDKIKIVNMLLDANVEGVLPVLSIMGIGGLGRTTLAQLVFNEKRTEKEFPKRLWVCASDQY</sequence>
<organism evidence="7 8">
    <name type="scientific">Carnegiea gigantea</name>
    <dbReference type="NCBI Taxonomy" id="171969"/>
    <lineage>
        <taxon>Eukaryota</taxon>
        <taxon>Viridiplantae</taxon>
        <taxon>Streptophyta</taxon>
        <taxon>Embryophyta</taxon>
        <taxon>Tracheophyta</taxon>
        <taxon>Spermatophyta</taxon>
        <taxon>Magnoliopsida</taxon>
        <taxon>eudicotyledons</taxon>
        <taxon>Gunneridae</taxon>
        <taxon>Pentapetalae</taxon>
        <taxon>Caryophyllales</taxon>
        <taxon>Cactineae</taxon>
        <taxon>Cactaceae</taxon>
        <taxon>Cactoideae</taxon>
        <taxon>Echinocereeae</taxon>
        <taxon>Carnegiea</taxon>
    </lineage>
</organism>
<keyword evidence="2" id="KW-0547">Nucleotide-binding</keyword>